<protein>
    <recommendedName>
        <fullName evidence="2">Glycosyl hydrolase family 32 N-terminal domain-containing protein</fullName>
    </recommendedName>
</protein>
<dbReference type="AlphaFoldDB" id="A0AB39R0K7"/>
<organism evidence="1">
    <name type="scientific">Streptomyces sp. R39</name>
    <dbReference type="NCBI Taxonomy" id="3238631"/>
    <lineage>
        <taxon>Bacteria</taxon>
        <taxon>Bacillati</taxon>
        <taxon>Actinomycetota</taxon>
        <taxon>Actinomycetes</taxon>
        <taxon>Kitasatosporales</taxon>
        <taxon>Streptomycetaceae</taxon>
        <taxon>Streptomyces</taxon>
    </lineage>
</organism>
<evidence type="ECO:0000313" key="1">
    <source>
        <dbReference type="EMBL" id="XDQ48377.1"/>
    </source>
</evidence>
<gene>
    <name evidence="1" type="ORF">AB5J52_42390</name>
</gene>
<dbReference type="SUPFAM" id="SSF75005">
    <property type="entry name" value="Arabinanase/levansucrase/invertase"/>
    <property type="match status" value="1"/>
</dbReference>
<dbReference type="EMBL" id="CP163441">
    <property type="protein sequence ID" value="XDQ48377.1"/>
    <property type="molecule type" value="Genomic_DNA"/>
</dbReference>
<sequence length="154" mass="16321">MLITARVPHGPARRRGVIGYARSDDLLNWDVQPPLTEPAGFGHLEVPQVAVVDGQPLLLFRTNLIDRSDAAAADQVWAVPGASVTGPWDLRAARPVPCPGLYAPRLVRAGTGSWQLIGLVNEREGVFVGELTDPVPVRYTAADGLRLSGGSGAP</sequence>
<name>A0AB39R0K7_9ACTN</name>
<proteinExistence type="predicted"/>
<accession>A0AB39R0K7</accession>
<dbReference type="InterPro" id="IPR023296">
    <property type="entry name" value="Glyco_hydro_beta-prop_sf"/>
</dbReference>
<reference evidence="1" key="1">
    <citation type="submission" date="2024-07" db="EMBL/GenBank/DDBJ databases">
        <authorList>
            <person name="Yu S.T."/>
        </authorList>
    </citation>
    <scope>NUCLEOTIDE SEQUENCE</scope>
    <source>
        <strain evidence="1">R39</strain>
    </source>
</reference>
<dbReference type="RefSeq" id="WP_369227174.1">
    <property type="nucleotide sequence ID" value="NZ_CP163441.1"/>
</dbReference>
<evidence type="ECO:0008006" key="2">
    <source>
        <dbReference type="Google" id="ProtNLM"/>
    </source>
</evidence>
<dbReference type="Gene3D" id="2.115.10.20">
    <property type="entry name" value="Glycosyl hydrolase domain, family 43"/>
    <property type="match status" value="1"/>
</dbReference>